<feature type="transmembrane region" description="Helical" evidence="2">
    <location>
        <begin position="37"/>
        <end position="56"/>
    </location>
</feature>
<keyword evidence="2" id="KW-0812">Transmembrane</keyword>
<keyword evidence="2" id="KW-0472">Membrane</keyword>
<organism evidence="3 4">
    <name type="scientific">Agrobacterium fabrum</name>
    <dbReference type="NCBI Taxonomy" id="1176649"/>
    <lineage>
        <taxon>Bacteria</taxon>
        <taxon>Pseudomonadati</taxon>
        <taxon>Pseudomonadota</taxon>
        <taxon>Alphaproteobacteria</taxon>
        <taxon>Hyphomicrobiales</taxon>
        <taxon>Rhizobiaceae</taxon>
        <taxon>Rhizobium/Agrobacterium group</taxon>
        <taxon>Agrobacterium</taxon>
        <taxon>Agrobacterium tumefaciens complex</taxon>
    </lineage>
</organism>
<evidence type="ECO:0000256" key="1">
    <source>
        <dbReference type="SAM" id="MobiDB-lite"/>
    </source>
</evidence>
<reference evidence="3 4" key="1">
    <citation type="submission" date="2017-08" db="EMBL/GenBank/DDBJ databases">
        <title>Infants hospitalized years apart are colonized by the same room-sourced microbial strains.</title>
        <authorList>
            <person name="Brooks B."/>
            <person name="Olm M.R."/>
            <person name="Firek B.A."/>
            <person name="Baker R."/>
            <person name="Thomas B.C."/>
            <person name="Morowitz M.J."/>
            <person name="Banfield J.F."/>
        </authorList>
    </citation>
    <scope>NUCLEOTIDE SEQUENCE [LARGE SCALE GENOMIC DNA]</scope>
    <source>
        <strain evidence="3">S2_009_000_R2_73</strain>
    </source>
</reference>
<dbReference type="AlphaFoldDB" id="A0A2W5FH01"/>
<proteinExistence type="predicted"/>
<gene>
    <name evidence="3" type="ORF">DI595_00755</name>
</gene>
<name>A0A2W5FH01_9HYPH</name>
<evidence type="ECO:0008006" key="5">
    <source>
        <dbReference type="Google" id="ProtNLM"/>
    </source>
</evidence>
<evidence type="ECO:0000313" key="3">
    <source>
        <dbReference type="EMBL" id="PZP54273.1"/>
    </source>
</evidence>
<accession>A0A2W5FH01</accession>
<protein>
    <recommendedName>
        <fullName evidence="5">Transmembrane protein</fullName>
    </recommendedName>
</protein>
<evidence type="ECO:0000256" key="2">
    <source>
        <dbReference type="SAM" id="Phobius"/>
    </source>
</evidence>
<comment type="caution">
    <text evidence="3">The sequence shown here is derived from an EMBL/GenBank/DDBJ whole genome shotgun (WGS) entry which is preliminary data.</text>
</comment>
<feature type="region of interest" description="Disordered" evidence="1">
    <location>
        <begin position="123"/>
        <end position="162"/>
    </location>
</feature>
<keyword evidence="2" id="KW-1133">Transmembrane helix</keyword>
<sequence length="162" mass="17519">MTRRKHRIGDRVVPPLYADSLPLCSAVRKSRPLARTLAIISVVLIAFAFLSAISGIHAPIGGGEQEYAASVGMMADDTATHPHAEHGSSHHKSDHSHDIPALQAYSFDLAAFPFRQIWDGGAPSLSDKNRSKLKKPPRISSNSDVQRNIRLENHGNAALLSG</sequence>
<evidence type="ECO:0000313" key="4">
    <source>
        <dbReference type="Proteomes" id="UP000249769"/>
    </source>
</evidence>
<dbReference type="EMBL" id="QFOL01000002">
    <property type="protein sequence ID" value="PZP54273.1"/>
    <property type="molecule type" value="Genomic_DNA"/>
</dbReference>
<dbReference type="Proteomes" id="UP000249769">
    <property type="component" value="Unassembled WGS sequence"/>
</dbReference>